<feature type="compositionally biased region" description="Low complexity" evidence="1">
    <location>
        <begin position="23"/>
        <end position="37"/>
    </location>
</feature>
<protein>
    <submittedName>
        <fullName evidence="2">Uncharacterized protein</fullName>
    </submittedName>
</protein>
<accession>A0A7J0FR52</accession>
<name>A0A7J0FR52_9ERIC</name>
<dbReference type="EMBL" id="BJWL01000014">
    <property type="protein sequence ID" value="GFZ01054.1"/>
    <property type="molecule type" value="Genomic_DNA"/>
</dbReference>
<gene>
    <name evidence="2" type="ORF">Acr_14g0006890</name>
</gene>
<proteinExistence type="predicted"/>
<evidence type="ECO:0000313" key="3">
    <source>
        <dbReference type="Proteomes" id="UP000585474"/>
    </source>
</evidence>
<sequence length="61" mass="6718">MNMAKARPAWVKAMYSVRSSWGSPESRSAPSRRPQVEEALASLAAEARRNGMRGRACGLRL</sequence>
<evidence type="ECO:0000256" key="1">
    <source>
        <dbReference type="SAM" id="MobiDB-lite"/>
    </source>
</evidence>
<organism evidence="2 3">
    <name type="scientific">Actinidia rufa</name>
    <dbReference type="NCBI Taxonomy" id="165716"/>
    <lineage>
        <taxon>Eukaryota</taxon>
        <taxon>Viridiplantae</taxon>
        <taxon>Streptophyta</taxon>
        <taxon>Embryophyta</taxon>
        <taxon>Tracheophyta</taxon>
        <taxon>Spermatophyta</taxon>
        <taxon>Magnoliopsida</taxon>
        <taxon>eudicotyledons</taxon>
        <taxon>Gunneridae</taxon>
        <taxon>Pentapetalae</taxon>
        <taxon>asterids</taxon>
        <taxon>Ericales</taxon>
        <taxon>Actinidiaceae</taxon>
        <taxon>Actinidia</taxon>
    </lineage>
</organism>
<reference evidence="2 3" key="1">
    <citation type="submission" date="2019-07" db="EMBL/GenBank/DDBJ databases">
        <title>De Novo Assembly of kiwifruit Actinidia rufa.</title>
        <authorList>
            <person name="Sugita-Konishi S."/>
            <person name="Sato K."/>
            <person name="Mori E."/>
            <person name="Abe Y."/>
            <person name="Kisaki G."/>
            <person name="Hamano K."/>
            <person name="Suezawa K."/>
            <person name="Otani M."/>
            <person name="Fukuda T."/>
            <person name="Manabe T."/>
            <person name="Gomi K."/>
            <person name="Tabuchi M."/>
            <person name="Akimitsu K."/>
            <person name="Kataoka I."/>
        </authorList>
    </citation>
    <scope>NUCLEOTIDE SEQUENCE [LARGE SCALE GENOMIC DNA]</scope>
    <source>
        <strain evidence="3">cv. Fuchu</strain>
    </source>
</reference>
<dbReference type="Proteomes" id="UP000585474">
    <property type="component" value="Unassembled WGS sequence"/>
</dbReference>
<keyword evidence="3" id="KW-1185">Reference proteome</keyword>
<feature type="region of interest" description="Disordered" evidence="1">
    <location>
        <begin position="18"/>
        <end position="37"/>
    </location>
</feature>
<dbReference type="AlphaFoldDB" id="A0A7J0FR52"/>
<comment type="caution">
    <text evidence="2">The sequence shown here is derived from an EMBL/GenBank/DDBJ whole genome shotgun (WGS) entry which is preliminary data.</text>
</comment>
<evidence type="ECO:0000313" key="2">
    <source>
        <dbReference type="EMBL" id="GFZ01054.1"/>
    </source>
</evidence>